<sequence>MTCHEFVTNLDGMRDGQNFPKDQLKDAKATTYKEGQLARKVHAEADGKKSECRPSPRQPAWGGVTSVARQSAWGD</sequence>
<reference evidence="2 3" key="1">
    <citation type="submission" date="2019-04" db="EMBL/GenBank/DDBJ databases">
        <title>Draft genome of the big-headed turtle Platysternon megacephalum.</title>
        <authorList>
            <person name="Gong S."/>
        </authorList>
    </citation>
    <scope>NUCLEOTIDE SEQUENCE [LARGE SCALE GENOMIC DNA]</scope>
    <source>
        <strain evidence="2">DO16091913</strain>
        <tissue evidence="2">Muscle</tissue>
    </source>
</reference>
<gene>
    <name evidence="2" type="ORF">DR999_PMT23190</name>
</gene>
<evidence type="ECO:0000256" key="1">
    <source>
        <dbReference type="SAM" id="MobiDB-lite"/>
    </source>
</evidence>
<reference evidence="2 3" key="2">
    <citation type="submission" date="2019-04" db="EMBL/GenBank/DDBJ databases">
        <title>The genome sequence of big-headed turtle.</title>
        <authorList>
            <person name="Gong S."/>
        </authorList>
    </citation>
    <scope>NUCLEOTIDE SEQUENCE [LARGE SCALE GENOMIC DNA]</scope>
    <source>
        <strain evidence="2">DO16091913</strain>
        <tissue evidence="2">Muscle</tissue>
    </source>
</reference>
<dbReference type="AlphaFoldDB" id="A0A4D9DJX0"/>
<feature type="region of interest" description="Disordered" evidence="1">
    <location>
        <begin position="41"/>
        <end position="75"/>
    </location>
</feature>
<evidence type="ECO:0000313" key="3">
    <source>
        <dbReference type="Proteomes" id="UP000297703"/>
    </source>
</evidence>
<evidence type="ECO:0000313" key="2">
    <source>
        <dbReference type="EMBL" id="TFJ95302.1"/>
    </source>
</evidence>
<organism evidence="2 3">
    <name type="scientific">Platysternon megacephalum</name>
    <name type="common">big-headed turtle</name>
    <dbReference type="NCBI Taxonomy" id="55544"/>
    <lineage>
        <taxon>Eukaryota</taxon>
        <taxon>Metazoa</taxon>
        <taxon>Chordata</taxon>
        <taxon>Craniata</taxon>
        <taxon>Vertebrata</taxon>
        <taxon>Euteleostomi</taxon>
        <taxon>Archelosauria</taxon>
        <taxon>Testudinata</taxon>
        <taxon>Testudines</taxon>
        <taxon>Cryptodira</taxon>
        <taxon>Durocryptodira</taxon>
        <taxon>Testudinoidea</taxon>
        <taxon>Platysternidae</taxon>
        <taxon>Platysternon</taxon>
    </lineage>
</organism>
<feature type="compositionally biased region" description="Basic and acidic residues" evidence="1">
    <location>
        <begin position="41"/>
        <end position="54"/>
    </location>
</feature>
<proteinExistence type="predicted"/>
<keyword evidence="3" id="KW-1185">Reference proteome</keyword>
<dbReference type="STRING" id="55544.A0A4D9DJX0"/>
<protein>
    <submittedName>
        <fullName evidence="2">PH and SEC7 domain-containing protein 4</fullName>
    </submittedName>
</protein>
<name>A0A4D9DJX0_9SAUR</name>
<dbReference type="OrthoDB" id="2157641at2759"/>
<accession>A0A4D9DJX0</accession>
<dbReference type="Proteomes" id="UP000297703">
    <property type="component" value="Unassembled WGS sequence"/>
</dbReference>
<dbReference type="EMBL" id="QXTE01009747">
    <property type="protein sequence ID" value="TFJ95302.1"/>
    <property type="molecule type" value="Genomic_DNA"/>
</dbReference>
<comment type="caution">
    <text evidence="2">The sequence shown here is derived from an EMBL/GenBank/DDBJ whole genome shotgun (WGS) entry which is preliminary data.</text>
</comment>